<dbReference type="Proteomes" id="UP000887565">
    <property type="component" value="Unplaced"/>
</dbReference>
<proteinExistence type="predicted"/>
<dbReference type="WBParaSite" id="nRc.2.0.1.t16309-RA">
    <property type="protein sequence ID" value="nRc.2.0.1.t16309-RA"/>
    <property type="gene ID" value="nRc.2.0.1.g16309"/>
</dbReference>
<protein>
    <submittedName>
        <fullName evidence="2">Uncharacterized protein</fullName>
    </submittedName>
</protein>
<accession>A0A915ISF6</accession>
<sequence>MGFSECVDAFKNQKSSSSFDCFYGNLKSLQGCIIVDFSVRHDKAPIANPMAVQNQGTLQGRRRIIVCLRQPMAQWKTTKHKALRFDPECCGKRFRLSAGPPRA</sequence>
<evidence type="ECO:0000313" key="1">
    <source>
        <dbReference type="Proteomes" id="UP000887565"/>
    </source>
</evidence>
<reference evidence="2" key="1">
    <citation type="submission" date="2022-11" db="UniProtKB">
        <authorList>
            <consortium name="WormBaseParasite"/>
        </authorList>
    </citation>
    <scope>IDENTIFICATION</scope>
</reference>
<organism evidence="1 2">
    <name type="scientific">Romanomermis culicivorax</name>
    <name type="common">Nematode worm</name>
    <dbReference type="NCBI Taxonomy" id="13658"/>
    <lineage>
        <taxon>Eukaryota</taxon>
        <taxon>Metazoa</taxon>
        <taxon>Ecdysozoa</taxon>
        <taxon>Nematoda</taxon>
        <taxon>Enoplea</taxon>
        <taxon>Dorylaimia</taxon>
        <taxon>Mermithida</taxon>
        <taxon>Mermithoidea</taxon>
        <taxon>Mermithidae</taxon>
        <taxon>Romanomermis</taxon>
    </lineage>
</organism>
<dbReference type="AlphaFoldDB" id="A0A915ISF6"/>
<keyword evidence="1" id="KW-1185">Reference proteome</keyword>
<name>A0A915ISF6_ROMCU</name>
<evidence type="ECO:0000313" key="2">
    <source>
        <dbReference type="WBParaSite" id="nRc.2.0.1.t16309-RA"/>
    </source>
</evidence>